<dbReference type="InterPro" id="IPR029063">
    <property type="entry name" value="SAM-dependent_MTases_sf"/>
</dbReference>
<keyword evidence="1 3" id="KW-0489">Methyltransferase</keyword>
<dbReference type="InterPro" id="IPR002052">
    <property type="entry name" value="DNA_methylase_N6_adenine_CS"/>
</dbReference>
<dbReference type="OrthoDB" id="9803017at2"/>
<proteinExistence type="predicted"/>
<dbReference type="PANTHER" id="PTHR43542:SF1">
    <property type="entry name" value="METHYLTRANSFERASE"/>
    <property type="match status" value="1"/>
</dbReference>
<reference evidence="3 4" key="1">
    <citation type="submission" date="2016-11" db="EMBL/GenBank/DDBJ databases">
        <title>Actinomyces gypaetusis sp. nov. isolated from the vulture Gypaetus barbatus in Qinghai Tibet Plateau China.</title>
        <authorList>
            <person name="Meng X."/>
        </authorList>
    </citation>
    <scope>NUCLEOTIDE SEQUENCE [LARGE SCALE GENOMIC DNA]</scope>
    <source>
        <strain evidence="3 4">VUL4_2</strain>
    </source>
</reference>
<comment type="caution">
    <text evidence="3">The sequence shown here is derived from an EMBL/GenBank/DDBJ whole genome shotgun (WGS) entry which is preliminary data.</text>
</comment>
<dbReference type="GO" id="GO:0008168">
    <property type="term" value="F:methyltransferase activity"/>
    <property type="evidence" value="ECO:0007669"/>
    <property type="project" value="UniProtKB-KW"/>
</dbReference>
<protein>
    <submittedName>
        <fullName evidence="3">16S rRNA (Guanine(966)-N(2))-methyltransferase RsmD</fullName>
    </submittedName>
</protein>
<dbReference type="PIRSF" id="PIRSF004553">
    <property type="entry name" value="CHP00095"/>
    <property type="match status" value="1"/>
</dbReference>
<dbReference type="SUPFAM" id="SSF53335">
    <property type="entry name" value="S-adenosyl-L-methionine-dependent methyltransferases"/>
    <property type="match status" value="1"/>
</dbReference>
<dbReference type="GO" id="GO:0031167">
    <property type="term" value="P:rRNA methylation"/>
    <property type="evidence" value="ECO:0007669"/>
    <property type="project" value="InterPro"/>
</dbReference>
<accession>A0A1Q5PN72</accession>
<organism evidence="3 4">
    <name type="scientific">Boudabousia liubingyangii</name>
    <dbReference type="NCBI Taxonomy" id="1921764"/>
    <lineage>
        <taxon>Bacteria</taxon>
        <taxon>Bacillati</taxon>
        <taxon>Actinomycetota</taxon>
        <taxon>Actinomycetes</taxon>
        <taxon>Actinomycetales</taxon>
        <taxon>Actinomycetaceae</taxon>
        <taxon>Boudabousia</taxon>
    </lineage>
</organism>
<dbReference type="RefSeq" id="WP_073708980.1">
    <property type="nucleotide sequence ID" value="NZ_MQSV01000002.1"/>
</dbReference>
<evidence type="ECO:0000256" key="1">
    <source>
        <dbReference type="ARBA" id="ARBA00022603"/>
    </source>
</evidence>
<dbReference type="STRING" id="1921764.BSR28_03485"/>
<keyword evidence="2 3" id="KW-0808">Transferase</keyword>
<evidence type="ECO:0000256" key="2">
    <source>
        <dbReference type="ARBA" id="ARBA00022679"/>
    </source>
</evidence>
<evidence type="ECO:0000313" key="3">
    <source>
        <dbReference type="EMBL" id="OKL48992.1"/>
    </source>
</evidence>
<dbReference type="AlphaFoldDB" id="A0A1Q5PN72"/>
<dbReference type="Gene3D" id="3.40.50.150">
    <property type="entry name" value="Vaccinia Virus protein VP39"/>
    <property type="match status" value="1"/>
</dbReference>
<keyword evidence="4" id="KW-1185">Reference proteome</keyword>
<dbReference type="PANTHER" id="PTHR43542">
    <property type="entry name" value="METHYLTRANSFERASE"/>
    <property type="match status" value="1"/>
</dbReference>
<name>A0A1Q5PN72_9ACTO</name>
<dbReference type="Pfam" id="PF03602">
    <property type="entry name" value="Cons_hypoth95"/>
    <property type="match status" value="1"/>
</dbReference>
<dbReference type="PROSITE" id="PS00092">
    <property type="entry name" value="N6_MTASE"/>
    <property type="match status" value="1"/>
</dbReference>
<dbReference type="InterPro" id="IPR004398">
    <property type="entry name" value="RNA_MeTrfase_RsmD"/>
</dbReference>
<dbReference type="CDD" id="cd02440">
    <property type="entry name" value="AdoMet_MTases"/>
    <property type="match status" value="1"/>
</dbReference>
<dbReference type="NCBIfam" id="TIGR00095">
    <property type="entry name" value="16S rRNA (guanine(966)-N(2))-methyltransferase RsmD"/>
    <property type="match status" value="1"/>
</dbReference>
<evidence type="ECO:0000313" key="4">
    <source>
        <dbReference type="Proteomes" id="UP000186785"/>
    </source>
</evidence>
<dbReference type="EMBL" id="MQSV01000002">
    <property type="protein sequence ID" value="OKL48992.1"/>
    <property type="molecule type" value="Genomic_DNA"/>
</dbReference>
<dbReference type="GO" id="GO:0003676">
    <property type="term" value="F:nucleic acid binding"/>
    <property type="evidence" value="ECO:0007669"/>
    <property type="project" value="InterPro"/>
</dbReference>
<gene>
    <name evidence="3" type="ORF">BSR29_03915</name>
</gene>
<dbReference type="Proteomes" id="UP000186785">
    <property type="component" value="Unassembled WGS sequence"/>
</dbReference>
<sequence length="196" mass="21639">MTRIIAGKYRGRELKVPAKGTRPTSSRVREALFSRLEHWNLIQNCDILDLCAGSGALGIEALSRGANSLDLIEKAPAAARIIQDNLRTLKIDNARVYPQNIHAFLTGAPRKYDLVFFDPPYDMPNTEIAQVAQSLAGGYLAEHSVIVIERAKRSGQPEWGSELSVLDEKSYGDTIIWFLELANEAESKETPEAAGE</sequence>